<dbReference type="Gene3D" id="3.40.50.720">
    <property type="entry name" value="NAD(P)-binding Rossmann-like Domain"/>
    <property type="match status" value="1"/>
</dbReference>
<feature type="binding site" evidence="6">
    <location>
        <begin position="49"/>
        <end position="50"/>
    </location>
    <ligand>
        <name>FAD</name>
        <dbReference type="ChEBI" id="CHEBI:57692"/>
    </ligand>
</feature>
<dbReference type="SUPFAM" id="SSF51971">
    <property type="entry name" value="Nucleotide-binding domain"/>
    <property type="match status" value="1"/>
</dbReference>
<keyword evidence="10" id="KW-1185">Reference proteome</keyword>
<evidence type="ECO:0000313" key="10">
    <source>
        <dbReference type="Proteomes" id="UP000053647"/>
    </source>
</evidence>
<dbReference type="AlphaFoldDB" id="A0A0C9TWH3"/>
<evidence type="ECO:0000256" key="7">
    <source>
        <dbReference type="SAM" id="MobiDB-lite"/>
    </source>
</evidence>
<feature type="binding site" evidence="6">
    <location>
        <position position="303"/>
    </location>
    <ligand>
        <name>D-dopa</name>
        <dbReference type="ChEBI" id="CHEBI:149689"/>
    </ligand>
</feature>
<organism evidence="9 10">
    <name type="scientific">Paxillus involutus ATCC 200175</name>
    <dbReference type="NCBI Taxonomy" id="664439"/>
    <lineage>
        <taxon>Eukaryota</taxon>
        <taxon>Fungi</taxon>
        <taxon>Dikarya</taxon>
        <taxon>Basidiomycota</taxon>
        <taxon>Agaricomycotina</taxon>
        <taxon>Agaricomycetes</taxon>
        <taxon>Agaricomycetidae</taxon>
        <taxon>Boletales</taxon>
        <taxon>Paxilineae</taxon>
        <taxon>Paxillaceae</taxon>
        <taxon>Paxillus</taxon>
    </lineage>
</organism>
<dbReference type="OrthoDB" id="2015447at2759"/>
<evidence type="ECO:0000259" key="8">
    <source>
        <dbReference type="Pfam" id="PF01266"/>
    </source>
</evidence>
<sequence>MSDEPKQIIVIGAGVVGLSTAIKIQERGGYRVTIVAETFPTDPRTIRYTSHWAGAHHVSQAFGDVRQKAMDKETFEVMWRDSEPKENGAAAGYFFRHNQTEFRADGVDPSPWLDYMPEFRAVSEDDLIANSTAGWTFTTFTINTPVYLNWLLARFLAGGGTTKRVQLQHISQVFDSTQNPAAIVACPGIGARFLGGIEDKNIYPIRGQTILLRAPWVKYGRSLSGADGSYAYFMPRCTGDVLMGGIIGTNDWNPVPSAEDREIVLTRALALSADLAPPSIRATREPTIEDLRPLIIDEGCGLRPGRKGGIRLEVEWIDSGTGEGQEQRKRIPVVYNYGHSGMGFQSSWGSASIALGLLEDALENGEQEGGTLMPGDSQPEEEAHINVAGN</sequence>
<evidence type="ECO:0000256" key="6">
    <source>
        <dbReference type="PIRSR" id="PIRSR000189-1"/>
    </source>
</evidence>
<dbReference type="GO" id="GO:0005737">
    <property type="term" value="C:cytoplasm"/>
    <property type="evidence" value="ECO:0007669"/>
    <property type="project" value="TreeGrafter"/>
</dbReference>
<evidence type="ECO:0000256" key="4">
    <source>
        <dbReference type="ARBA" id="ARBA00022827"/>
    </source>
</evidence>
<accession>A0A0C9TWH3</accession>
<keyword evidence="3" id="KW-0285">Flavoprotein</keyword>
<name>A0A0C9TWH3_PAXIN</name>
<feature type="region of interest" description="Disordered" evidence="7">
    <location>
        <begin position="366"/>
        <end position="390"/>
    </location>
</feature>
<evidence type="ECO:0000313" key="9">
    <source>
        <dbReference type="EMBL" id="KIJ14603.1"/>
    </source>
</evidence>
<dbReference type="InterPro" id="IPR023209">
    <property type="entry name" value="DAO"/>
</dbReference>
<gene>
    <name evidence="9" type="ORF">PAXINDRAFT_180961</name>
</gene>
<proteinExistence type="inferred from homology"/>
<dbReference type="PANTHER" id="PTHR11530">
    <property type="entry name" value="D-AMINO ACID OXIDASE"/>
    <property type="match status" value="1"/>
</dbReference>
<dbReference type="GO" id="GO:0071949">
    <property type="term" value="F:FAD binding"/>
    <property type="evidence" value="ECO:0007669"/>
    <property type="project" value="InterPro"/>
</dbReference>
<keyword evidence="5" id="KW-0560">Oxidoreductase</keyword>
<evidence type="ECO:0000256" key="3">
    <source>
        <dbReference type="ARBA" id="ARBA00022630"/>
    </source>
</evidence>
<evidence type="ECO:0000256" key="2">
    <source>
        <dbReference type="ARBA" id="ARBA00006730"/>
    </source>
</evidence>
<dbReference type="PANTHER" id="PTHR11530:SF11">
    <property type="entry name" value="D-ASPARTATE OXIDASE"/>
    <property type="match status" value="1"/>
</dbReference>
<dbReference type="Pfam" id="PF01266">
    <property type="entry name" value="DAO"/>
    <property type="match status" value="1"/>
</dbReference>
<feature type="domain" description="FAD dependent oxidoreductase" evidence="8">
    <location>
        <begin position="8"/>
        <end position="353"/>
    </location>
</feature>
<comment type="similarity">
    <text evidence="2">Belongs to the DAMOX/DASOX family.</text>
</comment>
<dbReference type="GO" id="GO:0003884">
    <property type="term" value="F:D-amino-acid oxidase activity"/>
    <property type="evidence" value="ECO:0007669"/>
    <property type="project" value="InterPro"/>
</dbReference>
<reference evidence="10" key="2">
    <citation type="submission" date="2015-01" db="EMBL/GenBank/DDBJ databases">
        <title>Evolutionary Origins and Diversification of the Mycorrhizal Mutualists.</title>
        <authorList>
            <consortium name="DOE Joint Genome Institute"/>
            <consortium name="Mycorrhizal Genomics Consortium"/>
            <person name="Kohler A."/>
            <person name="Kuo A."/>
            <person name="Nagy L.G."/>
            <person name="Floudas D."/>
            <person name="Copeland A."/>
            <person name="Barry K.W."/>
            <person name="Cichocki N."/>
            <person name="Veneault-Fourrey C."/>
            <person name="LaButti K."/>
            <person name="Lindquist E.A."/>
            <person name="Lipzen A."/>
            <person name="Lundell T."/>
            <person name="Morin E."/>
            <person name="Murat C."/>
            <person name="Riley R."/>
            <person name="Ohm R."/>
            <person name="Sun H."/>
            <person name="Tunlid A."/>
            <person name="Henrissat B."/>
            <person name="Grigoriev I.V."/>
            <person name="Hibbett D.S."/>
            <person name="Martin F."/>
        </authorList>
    </citation>
    <scope>NUCLEOTIDE SEQUENCE [LARGE SCALE GENOMIC DNA]</scope>
    <source>
        <strain evidence="10">ATCC 200175</strain>
    </source>
</reference>
<dbReference type="Gene3D" id="3.30.9.10">
    <property type="entry name" value="D-Amino Acid Oxidase, subunit A, domain 2"/>
    <property type="match status" value="1"/>
</dbReference>
<dbReference type="GO" id="GO:0019478">
    <property type="term" value="P:D-amino acid catabolic process"/>
    <property type="evidence" value="ECO:0007669"/>
    <property type="project" value="TreeGrafter"/>
</dbReference>
<feature type="binding site" evidence="6">
    <location>
        <position position="341"/>
    </location>
    <ligand>
        <name>D-dopa</name>
        <dbReference type="ChEBI" id="CHEBI:149689"/>
    </ligand>
</feature>
<evidence type="ECO:0000256" key="5">
    <source>
        <dbReference type="ARBA" id="ARBA00023002"/>
    </source>
</evidence>
<dbReference type="HOGENOM" id="CLU_034311_1_1_1"/>
<comment type="cofactor">
    <cofactor evidence="1 6">
        <name>FAD</name>
        <dbReference type="ChEBI" id="CHEBI:57692"/>
    </cofactor>
</comment>
<reference evidence="9 10" key="1">
    <citation type="submission" date="2014-06" db="EMBL/GenBank/DDBJ databases">
        <authorList>
            <consortium name="DOE Joint Genome Institute"/>
            <person name="Kuo A."/>
            <person name="Kohler A."/>
            <person name="Nagy L.G."/>
            <person name="Floudas D."/>
            <person name="Copeland A."/>
            <person name="Barry K.W."/>
            <person name="Cichocki N."/>
            <person name="Veneault-Fourrey C."/>
            <person name="LaButti K."/>
            <person name="Lindquist E.A."/>
            <person name="Lipzen A."/>
            <person name="Lundell T."/>
            <person name="Morin E."/>
            <person name="Murat C."/>
            <person name="Sun H."/>
            <person name="Tunlid A."/>
            <person name="Henrissat B."/>
            <person name="Grigoriev I.V."/>
            <person name="Hibbett D.S."/>
            <person name="Martin F."/>
            <person name="Nordberg H.P."/>
            <person name="Cantor M.N."/>
            <person name="Hua S.X."/>
        </authorList>
    </citation>
    <scope>NUCLEOTIDE SEQUENCE [LARGE SCALE GENOMIC DNA]</scope>
    <source>
        <strain evidence="9 10">ATCC 200175</strain>
    </source>
</reference>
<dbReference type="EMBL" id="KN819342">
    <property type="protein sequence ID" value="KIJ14603.1"/>
    <property type="molecule type" value="Genomic_DNA"/>
</dbReference>
<dbReference type="InterPro" id="IPR006076">
    <property type="entry name" value="FAD-dep_OxRdtase"/>
</dbReference>
<evidence type="ECO:0000256" key="1">
    <source>
        <dbReference type="ARBA" id="ARBA00001974"/>
    </source>
</evidence>
<dbReference type="PIRSF" id="PIRSF000189">
    <property type="entry name" value="D-aa_oxidase"/>
    <property type="match status" value="1"/>
</dbReference>
<dbReference type="SUPFAM" id="SSF54373">
    <property type="entry name" value="FAD-linked reductases, C-terminal domain"/>
    <property type="match status" value="1"/>
</dbReference>
<dbReference type="Proteomes" id="UP000053647">
    <property type="component" value="Unassembled WGS sequence"/>
</dbReference>
<keyword evidence="4 6" id="KW-0274">FAD</keyword>
<protein>
    <submittedName>
        <fullName evidence="9">D-aspartate oxidase</fullName>
    </submittedName>
</protein>